<comment type="caution">
    <text evidence="3">The sequence shown here is derived from an EMBL/GenBank/DDBJ whole genome shotgun (WGS) entry which is preliminary data.</text>
</comment>
<name>A0A6A0GYI7_HYAAZ</name>
<proteinExistence type="predicted"/>
<protein>
    <recommendedName>
        <fullName evidence="4">Fibronectin type-III domain-containing protein</fullName>
    </recommendedName>
</protein>
<dbReference type="InterPro" id="IPR007110">
    <property type="entry name" value="Ig-like_dom"/>
</dbReference>
<organism evidence="3">
    <name type="scientific">Hyalella azteca</name>
    <name type="common">Amphipod</name>
    <dbReference type="NCBI Taxonomy" id="294128"/>
    <lineage>
        <taxon>Eukaryota</taxon>
        <taxon>Metazoa</taxon>
        <taxon>Ecdysozoa</taxon>
        <taxon>Arthropoda</taxon>
        <taxon>Crustacea</taxon>
        <taxon>Multicrustacea</taxon>
        <taxon>Malacostraca</taxon>
        <taxon>Eumalacostraca</taxon>
        <taxon>Peracarida</taxon>
        <taxon>Amphipoda</taxon>
        <taxon>Senticaudata</taxon>
        <taxon>Talitrida</taxon>
        <taxon>Talitroidea</taxon>
        <taxon>Hyalellidae</taxon>
        <taxon>Hyalella</taxon>
    </lineage>
</organism>
<evidence type="ECO:0000313" key="3">
    <source>
        <dbReference type="EMBL" id="KAA0192999.1"/>
    </source>
</evidence>
<dbReference type="Gene3D" id="2.60.40.10">
    <property type="entry name" value="Immunoglobulins"/>
    <property type="match status" value="3"/>
</dbReference>
<reference evidence="3" key="1">
    <citation type="submission" date="2014-08" db="EMBL/GenBank/DDBJ databases">
        <authorList>
            <person name="Murali S."/>
            <person name="Richards S."/>
            <person name="Bandaranaike D."/>
            <person name="Bellair M."/>
            <person name="Blankenburg K."/>
            <person name="Chao H."/>
            <person name="Dinh H."/>
            <person name="Doddapaneni H."/>
            <person name="Dugan-Rocha S."/>
            <person name="Elkadiri S."/>
            <person name="Gnanaolivu R."/>
            <person name="Hughes D."/>
            <person name="Lee S."/>
            <person name="Li M."/>
            <person name="Ming W."/>
            <person name="Munidasa M."/>
            <person name="Muniz J."/>
            <person name="Nguyen L."/>
            <person name="Osuji N."/>
            <person name="Pu L.-L."/>
            <person name="Puazo M."/>
            <person name="Skinner E."/>
            <person name="Qu C."/>
            <person name="Quiroz J."/>
            <person name="Raj R."/>
            <person name="Weissenberger G."/>
            <person name="Xin Y."/>
            <person name="Zou X."/>
            <person name="Han Y."/>
            <person name="Worley K."/>
            <person name="Muzny D."/>
            <person name="Gibbs R."/>
        </authorList>
    </citation>
    <scope>NUCLEOTIDE SEQUENCE</scope>
    <source>
        <strain evidence="3">HAZT.00-mixed</strain>
        <tissue evidence="3">Whole organism</tissue>
    </source>
</reference>
<dbReference type="InterPro" id="IPR013783">
    <property type="entry name" value="Ig-like_fold"/>
</dbReference>
<dbReference type="EMBL" id="JQDR03011274">
    <property type="protein sequence ID" value="KAA0192999.1"/>
    <property type="molecule type" value="Genomic_DNA"/>
</dbReference>
<dbReference type="InterPro" id="IPR036116">
    <property type="entry name" value="FN3_sf"/>
</dbReference>
<dbReference type="InterPro" id="IPR003961">
    <property type="entry name" value="FN3_dom"/>
</dbReference>
<dbReference type="Pfam" id="PF13927">
    <property type="entry name" value="Ig_3"/>
    <property type="match status" value="1"/>
</dbReference>
<dbReference type="Proteomes" id="UP000711488">
    <property type="component" value="Unassembled WGS sequence"/>
</dbReference>
<reference evidence="3" key="2">
    <citation type="journal article" date="2018" name="Environ. Sci. Technol.">
        <title>The Toxicogenome of Hyalella azteca: A Model for Sediment Ecotoxicology and Evolutionary Toxicology.</title>
        <authorList>
            <person name="Poynton H.C."/>
            <person name="Hasenbein S."/>
            <person name="Benoit J.B."/>
            <person name="Sepulveda M.S."/>
            <person name="Poelchau M.F."/>
            <person name="Hughes D.S.T."/>
            <person name="Murali S.C."/>
            <person name="Chen S."/>
            <person name="Glastad K.M."/>
            <person name="Goodisman M.A.D."/>
            <person name="Werren J.H."/>
            <person name="Vineis J.H."/>
            <person name="Bowen J.L."/>
            <person name="Friedrich M."/>
            <person name="Jones J."/>
            <person name="Robertson H.M."/>
            <person name="Feyereisen R."/>
            <person name="Mechler-Hickson A."/>
            <person name="Mathers N."/>
            <person name="Lee C.E."/>
            <person name="Colbourne J.K."/>
            <person name="Biales A."/>
            <person name="Johnston J.S."/>
            <person name="Wellborn G.A."/>
            <person name="Rosendale A.J."/>
            <person name="Cridge A.G."/>
            <person name="Munoz-Torres M.C."/>
            <person name="Bain P.A."/>
            <person name="Manny A.R."/>
            <person name="Major K.M."/>
            <person name="Lambert F.N."/>
            <person name="Vulpe C.D."/>
            <person name="Tuck P."/>
            <person name="Blalock B.J."/>
            <person name="Lin Y.Y."/>
            <person name="Smith M.E."/>
            <person name="Ochoa-Acuna H."/>
            <person name="Chen M.M."/>
            <person name="Childers C.P."/>
            <person name="Qu J."/>
            <person name="Dugan S."/>
            <person name="Lee S.L."/>
            <person name="Chao H."/>
            <person name="Dinh H."/>
            <person name="Han Y."/>
            <person name="Doddapaneni H."/>
            <person name="Worley K.C."/>
            <person name="Muzny D.M."/>
            <person name="Gibbs R.A."/>
            <person name="Richards S."/>
        </authorList>
    </citation>
    <scope>NUCLEOTIDE SEQUENCE</scope>
    <source>
        <strain evidence="3">HAZT.00-mixed</strain>
        <tissue evidence="3">Whole organism</tissue>
    </source>
</reference>
<dbReference type="SUPFAM" id="SSF49265">
    <property type="entry name" value="Fibronectin type III"/>
    <property type="match status" value="1"/>
</dbReference>
<dbReference type="PROSITE" id="PS50853">
    <property type="entry name" value="FN3"/>
    <property type="match status" value="1"/>
</dbReference>
<dbReference type="SUPFAM" id="SSF48726">
    <property type="entry name" value="Immunoglobulin"/>
    <property type="match status" value="2"/>
</dbReference>
<dbReference type="PROSITE" id="PS50835">
    <property type="entry name" value="IG_LIKE"/>
    <property type="match status" value="1"/>
</dbReference>
<feature type="domain" description="Ig-like" evidence="1">
    <location>
        <begin position="62"/>
        <end position="162"/>
    </location>
</feature>
<dbReference type="SMART" id="SM00409">
    <property type="entry name" value="IG"/>
    <property type="match status" value="2"/>
</dbReference>
<dbReference type="InterPro" id="IPR036179">
    <property type="entry name" value="Ig-like_dom_sf"/>
</dbReference>
<dbReference type="InterPro" id="IPR003599">
    <property type="entry name" value="Ig_sub"/>
</dbReference>
<dbReference type="PANTHER" id="PTHR23278:SF32">
    <property type="entry name" value="NEUROMUSCULIN, ISOFORM E"/>
    <property type="match status" value="1"/>
</dbReference>
<dbReference type="CDD" id="cd00096">
    <property type="entry name" value="Ig"/>
    <property type="match status" value="1"/>
</dbReference>
<dbReference type="PANTHER" id="PTHR23278">
    <property type="entry name" value="SIDESTEP PROTEIN"/>
    <property type="match status" value="1"/>
</dbReference>
<evidence type="ECO:0000259" key="2">
    <source>
        <dbReference type="PROSITE" id="PS50853"/>
    </source>
</evidence>
<evidence type="ECO:0000259" key="1">
    <source>
        <dbReference type="PROSITE" id="PS50835"/>
    </source>
</evidence>
<accession>A0A6A0GYI7</accession>
<gene>
    <name evidence="3" type="ORF">HAZT_HAZT004390</name>
</gene>
<feature type="domain" description="Fibronectin type-III" evidence="2">
    <location>
        <begin position="171"/>
        <end position="262"/>
    </location>
</feature>
<dbReference type="CDD" id="cd00063">
    <property type="entry name" value="FN3"/>
    <property type="match status" value="1"/>
</dbReference>
<sequence>MRKYLTTFAHISVPQNETIRHNVSARVIVSNQTLVLQSVSRQQTGPYRCGARNAVGLGVSEPVLLRVLYAPVCAPGQKVDYEVLRYRTANVSCTVDAQPNNVTFTWLYNNTGTLLDVGEGRSTSHNNVSILHYTPTSPSDYGTLLCSAKNVIGEQQEPCVISVTASKLPELVSDCRLRAQTSTAVIVTCVSLPSELPTAYYMEVRHFEELQFVKRVSNSTPYFVADGLAPGTDYTLHVSVVSPMGNSTPIELQAFTIKTAEKRMGESS</sequence>
<reference evidence="3" key="3">
    <citation type="submission" date="2019-06" db="EMBL/GenBank/DDBJ databases">
        <authorList>
            <person name="Poynton C."/>
            <person name="Hasenbein S."/>
            <person name="Benoit J.B."/>
            <person name="Sepulveda M.S."/>
            <person name="Poelchau M.F."/>
            <person name="Murali S.C."/>
            <person name="Chen S."/>
            <person name="Glastad K.M."/>
            <person name="Werren J.H."/>
            <person name="Vineis J.H."/>
            <person name="Bowen J.L."/>
            <person name="Friedrich M."/>
            <person name="Jones J."/>
            <person name="Robertson H.M."/>
            <person name="Feyereisen R."/>
            <person name="Mechler-Hickson A."/>
            <person name="Mathers N."/>
            <person name="Lee C.E."/>
            <person name="Colbourne J.K."/>
            <person name="Biales A."/>
            <person name="Johnston J.S."/>
            <person name="Wellborn G.A."/>
            <person name="Rosendale A.J."/>
            <person name="Cridge A.G."/>
            <person name="Munoz-Torres M.C."/>
            <person name="Bain P.A."/>
            <person name="Manny A.R."/>
            <person name="Major K.M."/>
            <person name="Lambert F.N."/>
            <person name="Vulpe C.D."/>
            <person name="Tuck P."/>
            <person name="Blalock B.J."/>
            <person name="Lin Y.-Y."/>
            <person name="Smith M.E."/>
            <person name="Ochoa-Acuna H."/>
            <person name="Chen M.-J.M."/>
            <person name="Childers C.P."/>
            <person name="Qu J."/>
            <person name="Dugan S."/>
            <person name="Lee S.L."/>
            <person name="Chao H."/>
            <person name="Dinh H."/>
            <person name="Han Y."/>
            <person name="Doddapaneni H."/>
            <person name="Worley K.C."/>
            <person name="Muzny D.M."/>
            <person name="Gibbs R.A."/>
            <person name="Richards S."/>
        </authorList>
    </citation>
    <scope>NUCLEOTIDE SEQUENCE</scope>
    <source>
        <strain evidence="3">HAZT.00-mixed</strain>
        <tissue evidence="3">Whole organism</tissue>
    </source>
</reference>
<evidence type="ECO:0008006" key="4">
    <source>
        <dbReference type="Google" id="ProtNLM"/>
    </source>
</evidence>
<dbReference type="AlphaFoldDB" id="A0A6A0GYI7"/>